<dbReference type="Proteomes" id="UP000282059">
    <property type="component" value="Segment"/>
</dbReference>
<organism evidence="2">
    <name type="scientific">Cowpox virus</name>
    <name type="common">CPV</name>
    <dbReference type="NCBI Taxonomy" id="10243"/>
    <lineage>
        <taxon>Viruses</taxon>
        <taxon>Varidnaviria</taxon>
        <taxon>Bamfordvirae</taxon>
        <taxon>Nucleocytoviricota</taxon>
        <taxon>Pokkesviricetes</taxon>
        <taxon>Chitovirales</taxon>
        <taxon>Poxviridae</taxon>
        <taxon>Chordopoxvirinae</taxon>
        <taxon>Orthopoxvirus</taxon>
        <taxon>Orthopoxvirus cowpox</taxon>
    </lineage>
</organism>
<organismHost>
    <name type="scientific">Apodemus sylvaticus</name>
    <name type="common">European woodmouse</name>
    <dbReference type="NCBI Taxonomy" id="10129"/>
</organismHost>
<organismHost>
    <name type="scientific">Loxodonta africana</name>
    <name type="common">African elephant</name>
    <dbReference type="NCBI Taxonomy" id="9785"/>
</organismHost>
<evidence type="ECO:0000313" key="1">
    <source>
        <dbReference type="EMBL" id="ATB55205.1"/>
    </source>
</evidence>
<organismHost>
    <name type="scientific">Homo sapiens</name>
    <name type="common">Human</name>
    <dbReference type="NCBI Taxonomy" id="9606"/>
</organismHost>
<organismHost>
    <name type="scientific">Felis catus</name>
    <name type="common">Cat</name>
    <name type="synonym">Felis silvestris catus</name>
    <dbReference type="NCBI Taxonomy" id="9685"/>
</organismHost>
<dbReference type="EMBL" id="KY569018">
    <property type="protein sequence ID" value="ATB55205.1"/>
    <property type="molecule type" value="Genomic_DNA"/>
</dbReference>
<accession>A0A290G6F1</accession>
<proteinExistence type="predicted"/>
<sequence length="26" mass="2848">MNSLSIFYCGSNGCSVFTFYPGLLNI</sequence>
<name>A0A290G6F1_COWPX</name>
<organismHost>
    <name type="scientific">Myodes glareolus</name>
    <name type="common">Bank vole</name>
    <name type="synonym">Clethrionomys glareolus</name>
    <dbReference type="NCBI Taxonomy" id="447135"/>
</organismHost>
<dbReference type="Proteomes" id="UP000282623">
    <property type="component" value="Segment"/>
</dbReference>
<dbReference type="EMBL" id="KY569020">
    <property type="protein sequence ID" value="ATB55642.1"/>
    <property type="molecule type" value="Genomic_DNA"/>
</dbReference>
<organismHost>
    <name type="scientific">Mus musculus</name>
    <name type="common">Mouse</name>
    <dbReference type="NCBI Taxonomy" id="10090"/>
</organismHost>
<reference evidence="2" key="1">
    <citation type="submission" date="2017-02" db="EMBL/GenBank/DDBJ databases">
        <title>Seasonal Recurring Cowpox Virus Outbreaks in Captive Cheetahs (Acinonyx jubatus).</title>
        <authorList>
            <person name="Stagegaard J."/>
            <person name="Kurth A."/>
            <person name="Stern D."/>
            <person name="Dabrowski P.W."/>
            <person name="Pocknell A."/>
            <person name="Nitsche A."/>
            <person name="Schrick L."/>
        </authorList>
    </citation>
    <scope>NUCLEOTIDE SEQUENCE [LARGE SCALE GENOMIC DNA]</scope>
    <source>
        <strain evidence="1">CPXV CheHurley_DK_2012</strain>
        <strain evidence="2">CPXV CheNuru_DK_2012</strain>
    </source>
</reference>
<evidence type="ECO:0000313" key="2">
    <source>
        <dbReference type="EMBL" id="ATB55642.1"/>
    </source>
</evidence>
<organismHost>
    <name type="scientific">Microtus agrestis</name>
    <name type="common">Short-tailed field vole</name>
    <dbReference type="NCBI Taxonomy" id="29092"/>
</organismHost>
<protein>
    <submittedName>
        <fullName evidence="2">CPXV163 protein</fullName>
    </submittedName>
</protein>
<organismHost>
    <name type="scientific">Bos taurus</name>
    <name type="common">Bovine</name>
    <dbReference type="NCBI Taxonomy" id="9913"/>
</organismHost>